<dbReference type="SUPFAM" id="SSF81338">
    <property type="entry name" value="Aquaporin-like"/>
    <property type="match status" value="1"/>
</dbReference>
<keyword evidence="6 9" id="KW-0472">Membrane</keyword>
<dbReference type="NCBIfam" id="TIGR00861">
    <property type="entry name" value="MIP"/>
    <property type="match status" value="1"/>
</dbReference>
<evidence type="ECO:0000256" key="2">
    <source>
        <dbReference type="ARBA" id="ARBA00006175"/>
    </source>
</evidence>
<dbReference type="Proteomes" id="UP001642520">
    <property type="component" value="Unassembled WGS sequence"/>
</dbReference>
<dbReference type="InterPro" id="IPR023271">
    <property type="entry name" value="Aquaporin-like"/>
</dbReference>
<feature type="transmembrane region" description="Helical" evidence="9">
    <location>
        <begin position="137"/>
        <end position="165"/>
    </location>
</feature>
<evidence type="ECO:0000256" key="3">
    <source>
        <dbReference type="ARBA" id="ARBA00022448"/>
    </source>
</evidence>
<feature type="transmembrane region" description="Helical" evidence="9">
    <location>
        <begin position="218"/>
        <end position="236"/>
    </location>
</feature>
<keyword evidence="11" id="KW-1185">Reference proteome</keyword>
<comment type="similarity">
    <text evidence="2 7">Belongs to the MIP/aquaporin (TC 1.A.8) family.</text>
</comment>
<proteinExistence type="inferred from homology"/>
<organism evidence="10 11">
    <name type="scientific">Xylocopa violacea</name>
    <name type="common">Violet carpenter bee</name>
    <name type="synonym">Apis violacea</name>
    <dbReference type="NCBI Taxonomy" id="135666"/>
    <lineage>
        <taxon>Eukaryota</taxon>
        <taxon>Metazoa</taxon>
        <taxon>Ecdysozoa</taxon>
        <taxon>Arthropoda</taxon>
        <taxon>Hexapoda</taxon>
        <taxon>Insecta</taxon>
        <taxon>Pterygota</taxon>
        <taxon>Neoptera</taxon>
        <taxon>Endopterygota</taxon>
        <taxon>Hymenoptera</taxon>
        <taxon>Apocrita</taxon>
        <taxon>Aculeata</taxon>
        <taxon>Apoidea</taxon>
        <taxon>Anthophila</taxon>
        <taxon>Apidae</taxon>
        <taxon>Xylocopa</taxon>
        <taxon>Xylocopa</taxon>
    </lineage>
</organism>
<evidence type="ECO:0000256" key="1">
    <source>
        <dbReference type="ARBA" id="ARBA00004141"/>
    </source>
</evidence>
<evidence type="ECO:0000313" key="10">
    <source>
        <dbReference type="EMBL" id="CAL7942444.1"/>
    </source>
</evidence>
<name>A0ABP1NN37_XYLVO</name>
<feature type="transmembrane region" description="Helical" evidence="9">
    <location>
        <begin position="260"/>
        <end position="281"/>
    </location>
</feature>
<keyword evidence="5 9" id="KW-1133">Transmembrane helix</keyword>
<dbReference type="PRINTS" id="PR00783">
    <property type="entry name" value="MINTRINSICP"/>
</dbReference>
<evidence type="ECO:0000256" key="7">
    <source>
        <dbReference type="RuleBase" id="RU000477"/>
    </source>
</evidence>
<dbReference type="Gene3D" id="1.20.1080.10">
    <property type="entry name" value="Glycerol uptake facilitator protein"/>
    <property type="match status" value="1"/>
</dbReference>
<evidence type="ECO:0000256" key="4">
    <source>
        <dbReference type="ARBA" id="ARBA00022692"/>
    </source>
</evidence>
<dbReference type="EMBL" id="CAXAJV020001292">
    <property type="protein sequence ID" value="CAL7942444.1"/>
    <property type="molecule type" value="Genomic_DNA"/>
</dbReference>
<dbReference type="InterPro" id="IPR022357">
    <property type="entry name" value="MIP_CS"/>
</dbReference>
<accession>A0ABP1NN37</accession>
<comment type="caution">
    <text evidence="10">The sequence shown here is derived from an EMBL/GenBank/DDBJ whole genome shotgun (WGS) entry which is preliminary data.</text>
</comment>
<evidence type="ECO:0000256" key="5">
    <source>
        <dbReference type="ARBA" id="ARBA00022989"/>
    </source>
</evidence>
<dbReference type="PROSITE" id="PS00221">
    <property type="entry name" value="MIP"/>
    <property type="match status" value="1"/>
</dbReference>
<gene>
    <name evidence="10" type="ORF">XYLVIOL_LOCUS5555</name>
</gene>
<protein>
    <recommendedName>
        <fullName evidence="12">Aquaporin</fullName>
    </recommendedName>
</protein>
<feature type="transmembrane region" description="Helical" evidence="9">
    <location>
        <begin position="185"/>
        <end position="206"/>
    </location>
</feature>
<evidence type="ECO:0000256" key="8">
    <source>
        <dbReference type="SAM" id="MobiDB-lite"/>
    </source>
</evidence>
<sequence>MEQGGISIIPTSGMPDTGVGKSKSVGISIKTNSTIQTAKEKFTTPRLISLMKEDATGWETLTVFLSEAIGTAILVFVGCTGCIGSLGVTPTALQIALTFGLAVMIAIQSVGHVSGAHINPAITVASVILGKKSLPMCVLYIGAQCLGALMGYSLLTVITPSQLIYADPSNKDSFCMTDIHEKLTVFQGVVAELIATGILVFFACGLWDIRNANNSDSVPIRFGFCVAVLCMIFGPYSGCSMNPARTLGPAVWNGYWHNHWVYWIGPIGGSIVASLIYRCLFHCRTEPEPGQFE</sequence>
<feature type="region of interest" description="Disordered" evidence="8">
    <location>
        <begin position="1"/>
        <end position="20"/>
    </location>
</feature>
<evidence type="ECO:0000256" key="9">
    <source>
        <dbReference type="SAM" id="Phobius"/>
    </source>
</evidence>
<keyword evidence="4 7" id="KW-0812">Transmembrane</keyword>
<dbReference type="Pfam" id="PF00230">
    <property type="entry name" value="MIP"/>
    <property type="match status" value="1"/>
</dbReference>
<keyword evidence="3 7" id="KW-0813">Transport</keyword>
<evidence type="ECO:0008006" key="12">
    <source>
        <dbReference type="Google" id="ProtNLM"/>
    </source>
</evidence>
<dbReference type="PANTHER" id="PTHR19139:SF270">
    <property type="entry name" value="ENTOMOGLYCEROPORIN 1-RELATED"/>
    <property type="match status" value="1"/>
</dbReference>
<comment type="subcellular location">
    <subcellularLocation>
        <location evidence="1">Membrane</location>
        <topology evidence="1">Multi-pass membrane protein</topology>
    </subcellularLocation>
</comment>
<dbReference type="CDD" id="cd00333">
    <property type="entry name" value="MIP"/>
    <property type="match status" value="1"/>
</dbReference>
<feature type="transmembrane region" description="Helical" evidence="9">
    <location>
        <begin position="92"/>
        <end position="116"/>
    </location>
</feature>
<dbReference type="InterPro" id="IPR000425">
    <property type="entry name" value="MIP"/>
</dbReference>
<feature type="transmembrane region" description="Helical" evidence="9">
    <location>
        <begin position="61"/>
        <end position="86"/>
    </location>
</feature>
<dbReference type="InterPro" id="IPR034294">
    <property type="entry name" value="Aquaporin_transptr"/>
</dbReference>
<evidence type="ECO:0000313" key="11">
    <source>
        <dbReference type="Proteomes" id="UP001642520"/>
    </source>
</evidence>
<dbReference type="PANTHER" id="PTHR19139">
    <property type="entry name" value="AQUAPORIN TRANSPORTER"/>
    <property type="match status" value="1"/>
</dbReference>
<evidence type="ECO:0000256" key="6">
    <source>
        <dbReference type="ARBA" id="ARBA00023136"/>
    </source>
</evidence>
<reference evidence="10 11" key="1">
    <citation type="submission" date="2024-08" db="EMBL/GenBank/DDBJ databases">
        <authorList>
            <person name="Will J Nash"/>
            <person name="Angela Man"/>
            <person name="Seanna McTaggart"/>
            <person name="Kendall Baker"/>
            <person name="Tom Barker"/>
            <person name="Leah Catchpole"/>
            <person name="Alex Durrant"/>
            <person name="Karim Gharbi"/>
            <person name="Naomi Irish"/>
            <person name="Gemy Kaithakottil"/>
            <person name="Debby Ku"/>
            <person name="Aaliyah Providence"/>
            <person name="Felix Shaw"/>
            <person name="David Swarbreck"/>
            <person name="Chris Watkins"/>
            <person name="Ann M. McCartney"/>
            <person name="Giulio Formenti"/>
            <person name="Alice Mouton"/>
            <person name="Noel Vella"/>
            <person name="Bjorn M von Reumont"/>
            <person name="Adriana Vella"/>
            <person name="Wilfried Haerty"/>
        </authorList>
    </citation>
    <scope>NUCLEOTIDE SEQUENCE [LARGE SCALE GENOMIC DNA]</scope>
</reference>